<proteinExistence type="predicted"/>
<dbReference type="Pfam" id="PF00534">
    <property type="entry name" value="Glycos_transf_1"/>
    <property type="match status" value="1"/>
</dbReference>
<keyword evidence="1 3" id="KW-0808">Transferase</keyword>
<sequence>MDGYNLALPRGTGVATYARTLSHCLHDLGCKVDILYGRRVHLGDAPILHEIAFLDPDGVKPPRWRRRLRQFAEAFTSPFGRKAQVITIEGQVIARDVAATLPYFDRITAVPDLIHTAMRHFKRWGTFLEVRVPDPPAIMHWTYPLPIRVAGARNIYTLHDLVPLRLPFATLDDKKYYYKLIRKCVETAGHICTISQRSKADIKALFAIDDSRISNTYQSVALPAATAGQTEAESRQYVERVYGFGWKGYFLFFGAIEPKKNVARLIEAVLKARPGRPLVIIGDAAWKAAEEVTFIADYEREVQATGAPRRIHKFSYVPAPHLAALVKGARAVLFPSLYEGFGLPVLEAMLMGTPVLTSTEGAMPEIAGDATLLVDPYDVDAIAAAVTRLDADDVLVADLAQRGPGQAAKFGIPSYLARLEEMYAKVLDLDPV</sequence>
<dbReference type="EMBL" id="QYUK01000008">
    <property type="protein sequence ID" value="RJF94931.1"/>
    <property type="molecule type" value="Genomic_DNA"/>
</dbReference>
<dbReference type="SUPFAM" id="SSF53756">
    <property type="entry name" value="UDP-Glycosyltransferase/glycogen phosphorylase"/>
    <property type="match status" value="1"/>
</dbReference>
<dbReference type="AlphaFoldDB" id="A0A418WUM1"/>
<dbReference type="OrthoDB" id="9801609at2"/>
<dbReference type="CDD" id="cd03809">
    <property type="entry name" value="GT4_MtfB-like"/>
    <property type="match status" value="1"/>
</dbReference>
<evidence type="ECO:0000313" key="3">
    <source>
        <dbReference type="EMBL" id="RJF94931.1"/>
    </source>
</evidence>
<gene>
    <name evidence="3" type="ORF">D3874_01310</name>
</gene>
<dbReference type="PANTHER" id="PTHR46401">
    <property type="entry name" value="GLYCOSYLTRANSFERASE WBBK-RELATED"/>
    <property type="match status" value="1"/>
</dbReference>
<comment type="caution">
    <text evidence="3">The sequence shown here is derived from an EMBL/GenBank/DDBJ whole genome shotgun (WGS) entry which is preliminary data.</text>
</comment>
<dbReference type="PANTHER" id="PTHR46401:SF2">
    <property type="entry name" value="GLYCOSYLTRANSFERASE WBBK-RELATED"/>
    <property type="match status" value="1"/>
</dbReference>
<dbReference type="Gene3D" id="3.40.50.2000">
    <property type="entry name" value="Glycogen Phosphorylase B"/>
    <property type="match status" value="2"/>
</dbReference>
<dbReference type="InterPro" id="IPR001296">
    <property type="entry name" value="Glyco_trans_1"/>
</dbReference>
<protein>
    <submittedName>
        <fullName evidence="3">Glycosyltransferase family 1 protein</fullName>
    </submittedName>
</protein>
<evidence type="ECO:0000313" key="4">
    <source>
        <dbReference type="Proteomes" id="UP000284605"/>
    </source>
</evidence>
<dbReference type="GO" id="GO:0009103">
    <property type="term" value="P:lipopolysaccharide biosynthetic process"/>
    <property type="evidence" value="ECO:0007669"/>
    <property type="project" value="TreeGrafter"/>
</dbReference>
<reference evidence="3 4" key="1">
    <citation type="submission" date="2018-09" db="EMBL/GenBank/DDBJ databases">
        <authorList>
            <person name="Zhu H."/>
        </authorList>
    </citation>
    <scope>NUCLEOTIDE SEQUENCE [LARGE SCALE GENOMIC DNA]</scope>
    <source>
        <strain evidence="3 4">K1W22B-8</strain>
    </source>
</reference>
<evidence type="ECO:0000259" key="2">
    <source>
        <dbReference type="Pfam" id="PF00534"/>
    </source>
</evidence>
<evidence type="ECO:0000256" key="1">
    <source>
        <dbReference type="ARBA" id="ARBA00022679"/>
    </source>
</evidence>
<dbReference type="GO" id="GO:0016757">
    <property type="term" value="F:glycosyltransferase activity"/>
    <property type="evidence" value="ECO:0007669"/>
    <property type="project" value="InterPro"/>
</dbReference>
<dbReference type="Proteomes" id="UP000284605">
    <property type="component" value="Unassembled WGS sequence"/>
</dbReference>
<feature type="domain" description="Glycosyl transferase family 1" evidence="2">
    <location>
        <begin position="248"/>
        <end position="402"/>
    </location>
</feature>
<organism evidence="3 4">
    <name type="scientific">Oleomonas cavernae</name>
    <dbReference type="NCBI Taxonomy" id="2320859"/>
    <lineage>
        <taxon>Bacteria</taxon>
        <taxon>Pseudomonadati</taxon>
        <taxon>Pseudomonadota</taxon>
        <taxon>Alphaproteobacteria</taxon>
        <taxon>Acetobacterales</taxon>
        <taxon>Acetobacteraceae</taxon>
        <taxon>Oleomonas</taxon>
    </lineage>
</organism>
<name>A0A418WUM1_9PROT</name>
<keyword evidence="4" id="KW-1185">Reference proteome</keyword>
<accession>A0A418WUM1</accession>